<dbReference type="Pfam" id="PF08327">
    <property type="entry name" value="AHSA1"/>
    <property type="match status" value="1"/>
</dbReference>
<accession>A0A2M9YLB5</accession>
<dbReference type="InterPro" id="IPR013538">
    <property type="entry name" value="ASHA1/2-like_C"/>
</dbReference>
<evidence type="ECO:0000259" key="2">
    <source>
        <dbReference type="Pfam" id="PF08327"/>
    </source>
</evidence>
<keyword evidence="5" id="KW-1185">Reference proteome</keyword>
<feature type="domain" description="Activator of Hsp90 ATPase homologue 1/2-like C-terminal" evidence="2">
    <location>
        <begin position="23"/>
        <end position="172"/>
    </location>
</feature>
<dbReference type="AlphaFoldDB" id="A0A2M9YLB5"/>
<dbReference type="SUPFAM" id="SSF55961">
    <property type="entry name" value="Bet v1-like"/>
    <property type="match status" value="1"/>
</dbReference>
<protein>
    <recommendedName>
        <fullName evidence="2">Activator of Hsp90 ATPase homologue 1/2-like C-terminal domain-containing protein</fullName>
    </recommendedName>
</protein>
<sequence>MNQKNPVTVETADRILILTRIFDAPKNLIFKLWTTPEHVARWWGPNGFTNPVCEIDLRPGGNYYYVMRSPEGIDYPIRGTFLEVIPDEKIVYTETLDEHPKEWLESMRNEIGTGEEFASNSVITVTFEKEPVDRTKIKIHTLFRTNEIKGAFLKMGMIEGWSESLDRFDAEVKRTKV</sequence>
<reference evidence="5 6" key="1">
    <citation type="submission" date="2017-07" db="EMBL/GenBank/DDBJ databases">
        <title>Leptospira spp. isolated from tropical soils.</title>
        <authorList>
            <person name="Thibeaux R."/>
            <person name="Iraola G."/>
            <person name="Ferres I."/>
            <person name="Bierque E."/>
            <person name="Girault D."/>
            <person name="Soupe-Gilbert M.-E."/>
            <person name="Picardeau M."/>
            <person name="Goarant C."/>
        </authorList>
    </citation>
    <scope>NUCLEOTIDE SEQUENCE [LARGE SCALE GENOMIC DNA]</scope>
    <source>
        <strain evidence="3 6">FH2-B-C1</strain>
        <strain evidence="4 5">FH2-B-D1</strain>
    </source>
</reference>
<name>A0A2M9YLB5_9LEPT</name>
<evidence type="ECO:0000313" key="5">
    <source>
        <dbReference type="Proteomes" id="UP000232149"/>
    </source>
</evidence>
<proteinExistence type="inferred from homology"/>
<dbReference type="Proteomes" id="UP000232188">
    <property type="component" value="Unassembled WGS sequence"/>
</dbReference>
<comment type="similarity">
    <text evidence="1">Belongs to the AHA1 family.</text>
</comment>
<evidence type="ECO:0000313" key="4">
    <source>
        <dbReference type="EMBL" id="PJZ63555.1"/>
    </source>
</evidence>
<evidence type="ECO:0000256" key="1">
    <source>
        <dbReference type="ARBA" id="ARBA00006817"/>
    </source>
</evidence>
<gene>
    <name evidence="4" type="ORF">CH376_02750</name>
    <name evidence="3" type="ORF">CH380_15730</name>
</gene>
<dbReference type="EMBL" id="NPDU01000004">
    <property type="protein sequence ID" value="PJZ63555.1"/>
    <property type="molecule type" value="Genomic_DNA"/>
</dbReference>
<evidence type="ECO:0000313" key="6">
    <source>
        <dbReference type="Proteomes" id="UP000232188"/>
    </source>
</evidence>
<evidence type="ECO:0000313" key="3">
    <source>
        <dbReference type="EMBL" id="PJZ52348.1"/>
    </source>
</evidence>
<dbReference type="EMBL" id="NPDV01000014">
    <property type="protein sequence ID" value="PJZ52348.1"/>
    <property type="molecule type" value="Genomic_DNA"/>
</dbReference>
<dbReference type="RefSeq" id="WP_100786704.1">
    <property type="nucleotide sequence ID" value="NZ_NPDU01000004.1"/>
</dbReference>
<comment type="caution">
    <text evidence="3">The sequence shown here is derived from an EMBL/GenBank/DDBJ whole genome shotgun (WGS) entry which is preliminary data.</text>
</comment>
<dbReference type="Proteomes" id="UP000232149">
    <property type="component" value="Unassembled WGS sequence"/>
</dbReference>
<organism evidence="3 6">
    <name type="scientific">Leptospira adleri</name>
    <dbReference type="NCBI Taxonomy" id="2023186"/>
    <lineage>
        <taxon>Bacteria</taxon>
        <taxon>Pseudomonadati</taxon>
        <taxon>Spirochaetota</taxon>
        <taxon>Spirochaetia</taxon>
        <taxon>Leptospirales</taxon>
        <taxon>Leptospiraceae</taxon>
        <taxon>Leptospira</taxon>
    </lineage>
</organism>
<dbReference type="Gene3D" id="3.30.530.20">
    <property type="match status" value="1"/>
</dbReference>
<dbReference type="InterPro" id="IPR023393">
    <property type="entry name" value="START-like_dom_sf"/>
</dbReference>